<dbReference type="RefSeq" id="WP_371384740.1">
    <property type="nucleotide sequence ID" value="NZ_JBGLYH010000001.1"/>
</dbReference>
<accession>A0ABV4JWU6</accession>
<sequence>MKKRLALVGPSDSVEIMRESMKRFFPDVAFKAYVRERTEDVHEVLEQSQSECDGLLFSGIGVQEAAKATGVLTKPYTQIERGAYSLIRAFSEIQRRGLSFDRISIDVVTQQVISEVIREFGIPFGQVYSMPFTTQHTEQEFLEWHRELLESDKVDLAISGFGSVYQQLIGLGCPVFRMLPSSLQVRDTVEHLLGAIAARGLRSAGIAIQIIRLFRNEGNPINQYDRMRDEGLFFLELLDYVRAIQGSVFNIGKREYAIFSTRGVIESPVHLALFGDILNWSRKNNLRVCSGIGIGSTAFEAEKSARTALSHSRERPHGGVFLAHDDQIRGPLGEEDELHYRTRIGDDTLLRIAREIGVTPSYVDRIRAIMDKTGKNTFDSGDLAACLGIGERSARRVLKKLLDSGHATLVGKENSYSVGRPKNLVQINI</sequence>
<dbReference type="InterPro" id="IPR043128">
    <property type="entry name" value="Rev_trsase/Diguanyl_cyclase"/>
</dbReference>
<protein>
    <recommendedName>
        <fullName evidence="3">Transcriptional regulator</fullName>
    </recommendedName>
</protein>
<evidence type="ECO:0000313" key="1">
    <source>
        <dbReference type="EMBL" id="MEZ7195185.1"/>
    </source>
</evidence>
<dbReference type="Gene3D" id="3.30.70.270">
    <property type="match status" value="1"/>
</dbReference>
<name>A0ABV4JWU6_9BACT</name>
<dbReference type="Proteomes" id="UP001568698">
    <property type="component" value="Unassembled WGS sequence"/>
</dbReference>
<dbReference type="EMBL" id="JBGLYH010000001">
    <property type="protein sequence ID" value="MEZ7195185.1"/>
    <property type="molecule type" value="Genomic_DNA"/>
</dbReference>
<evidence type="ECO:0000313" key="2">
    <source>
        <dbReference type="Proteomes" id="UP001568698"/>
    </source>
</evidence>
<comment type="caution">
    <text evidence="1">The sequence shown here is derived from an EMBL/GenBank/DDBJ whole genome shotgun (WGS) entry which is preliminary data.</text>
</comment>
<gene>
    <name evidence="1" type="ORF">AB6M95_00355</name>
</gene>
<proteinExistence type="predicted"/>
<keyword evidence="2" id="KW-1185">Reference proteome</keyword>
<organism evidence="1 2">
    <name type="scientific">Pseudodesulfovibrio karagichevae</name>
    <dbReference type="NCBI Taxonomy" id="3239305"/>
    <lineage>
        <taxon>Bacteria</taxon>
        <taxon>Pseudomonadati</taxon>
        <taxon>Thermodesulfobacteriota</taxon>
        <taxon>Desulfovibrionia</taxon>
        <taxon>Desulfovibrionales</taxon>
        <taxon>Desulfovibrionaceae</taxon>
    </lineage>
</organism>
<reference evidence="1 2" key="1">
    <citation type="submission" date="2024-08" db="EMBL/GenBank/DDBJ databases">
        <title>Sulfate-reducing bacteria isolated from formation water of the oil field in Kazakhstan and description of Pseudodesulfovibrio sp.</title>
        <authorList>
            <person name="Bidzhieva S.K."/>
            <person name="Tourova T.P."/>
            <person name="Grouzdev D.S."/>
            <person name="Beletsky A.V."/>
            <person name="Sokolova D.S."/>
            <person name="Samigullina S.R."/>
            <person name="Poltaraus A.B."/>
            <person name="Avtukh A.N."/>
            <person name="Tereshina V.M."/>
            <person name="Zhaparov N.S."/>
            <person name="Mardanov A.V."/>
            <person name="Nazina T.N."/>
        </authorList>
    </citation>
    <scope>NUCLEOTIDE SEQUENCE [LARGE SCALE GENOMIC DNA]</scope>
    <source>
        <strain evidence="1 2">9FUS</strain>
    </source>
</reference>
<evidence type="ECO:0008006" key="3">
    <source>
        <dbReference type="Google" id="ProtNLM"/>
    </source>
</evidence>